<evidence type="ECO:0000256" key="3">
    <source>
        <dbReference type="ARBA" id="ARBA00011381"/>
    </source>
</evidence>
<dbReference type="InterPro" id="IPR017998">
    <property type="entry name" value="Chaperone_TCP-1"/>
</dbReference>
<evidence type="ECO:0000256" key="1">
    <source>
        <dbReference type="ARBA" id="ARBA00002912"/>
    </source>
</evidence>
<evidence type="ECO:0000256" key="7">
    <source>
        <dbReference type="RuleBase" id="RU004187"/>
    </source>
</evidence>
<comment type="function">
    <text evidence="1">Molecular chaperone; assists the folding of proteins upon ATP hydrolysis.</text>
</comment>
<dbReference type="InterPro" id="IPR002423">
    <property type="entry name" value="Cpn60/GroEL/TCP-1"/>
</dbReference>
<sequence length="506" mass="55851">MSYFSQETQITQTGQAIRINAVATSALAQLFASNIGPSGSLKMLVSPSQSIRITKDGTVLCKEVQFTHPTSLIINKAAQSLAEAVGDGTSSFVVFCCELFACSFKFYNDGTSLHRICSGIQNGMRDVLSYLDSIKKPATQDCLEALAFTSLNTKVDVPIARTLAGITVKALKNIAANEFFDINMVEIMKMEEGDVSDTTYIEGLVLDHGGRHPLMPTYMEDVLVMITNISLEYEKPEINSQFFYSSATQRDALVAGERKYIYERARAIADFASTLKGKKMLVVTERGIDPVSLDVLSSAGILALRRAKRRNLERLTKMCGGNIITRLDELKEENLGYCKKVWVKTMRDEKFTFVEGTPFKGSCTILVRGNSQHEMDRMVGAIKSTLKSLGHMMRDGVYLEGGPGLYVKLSSYLSQRSKVVSSQNVVGYKVLSESLLWMAKVLIKNSGGQIEDELIKLERGERSDKGVIDNYCVIGRMISNACMVAVSLLMVDEIIKAGKPVKEENK</sequence>
<evidence type="ECO:0000313" key="8">
    <source>
        <dbReference type="EMBL" id="KAF7683611.1"/>
    </source>
</evidence>
<keyword evidence="6 7" id="KW-0143">Chaperone</keyword>
<dbReference type="InterPro" id="IPR027409">
    <property type="entry name" value="GroEL-like_apical_dom_sf"/>
</dbReference>
<comment type="caution">
    <text evidence="8">The sequence shown here is derived from an EMBL/GenBank/DDBJ whole genome shotgun (WGS) entry which is preliminary data.</text>
</comment>
<keyword evidence="9" id="KW-1185">Reference proteome</keyword>
<evidence type="ECO:0000256" key="2">
    <source>
        <dbReference type="ARBA" id="ARBA00008020"/>
    </source>
</evidence>
<accession>A0ABQ7HZI6</accession>
<protein>
    <submittedName>
        <fullName evidence="8">T-complex protein 1 subunit zeta</fullName>
    </submittedName>
</protein>
<dbReference type="PANTHER" id="PTHR11353">
    <property type="entry name" value="CHAPERONIN"/>
    <property type="match status" value="1"/>
</dbReference>
<evidence type="ECO:0000256" key="5">
    <source>
        <dbReference type="ARBA" id="ARBA00022840"/>
    </source>
</evidence>
<dbReference type="SUPFAM" id="SSF54849">
    <property type="entry name" value="GroEL-intermediate domain like"/>
    <property type="match status" value="1"/>
</dbReference>
<dbReference type="SUPFAM" id="SSF48592">
    <property type="entry name" value="GroEL equatorial domain-like"/>
    <property type="match status" value="1"/>
</dbReference>
<comment type="subunit">
    <text evidence="3">Component of the T-complex protein 1 (TCP1) complex.</text>
</comment>
<reference evidence="8 9" key="1">
    <citation type="submission" date="2019-01" db="EMBL/GenBank/DDBJ databases">
        <title>Genomes sequencing and comparative genomics of infectious freshwater microsporidia, Cucumispora dikerogammari and Thelohania contejeani.</title>
        <authorList>
            <person name="Cormier A."/>
            <person name="Giraud I."/>
            <person name="Wattier R."/>
            <person name="Teixeira M."/>
            <person name="Grandjean F."/>
            <person name="Rigaud T."/>
            <person name="Cordaux R."/>
        </authorList>
    </citation>
    <scope>NUCLEOTIDE SEQUENCE [LARGE SCALE GENOMIC DNA]</scope>
    <source>
        <strain evidence="8">T1</strain>
        <tissue evidence="8">Spores</tissue>
    </source>
</reference>
<dbReference type="Gene3D" id="3.50.7.10">
    <property type="entry name" value="GroEL"/>
    <property type="match status" value="1"/>
</dbReference>
<evidence type="ECO:0000256" key="6">
    <source>
        <dbReference type="ARBA" id="ARBA00023186"/>
    </source>
</evidence>
<dbReference type="Pfam" id="PF00118">
    <property type="entry name" value="Cpn60_TCP1"/>
    <property type="match status" value="1"/>
</dbReference>
<dbReference type="SUPFAM" id="SSF52029">
    <property type="entry name" value="GroEL apical domain-like"/>
    <property type="match status" value="1"/>
</dbReference>
<proteinExistence type="inferred from homology"/>
<keyword evidence="4 7" id="KW-0547">Nucleotide-binding</keyword>
<dbReference type="EMBL" id="SBIQ01000069">
    <property type="protein sequence ID" value="KAF7683611.1"/>
    <property type="molecule type" value="Genomic_DNA"/>
</dbReference>
<dbReference type="Gene3D" id="3.30.260.10">
    <property type="entry name" value="TCP-1-like chaperonin intermediate domain"/>
    <property type="match status" value="1"/>
</dbReference>
<dbReference type="PRINTS" id="PR00304">
    <property type="entry name" value="TCOMPLEXTCP1"/>
</dbReference>
<evidence type="ECO:0000313" key="9">
    <source>
        <dbReference type="Proteomes" id="UP001516464"/>
    </source>
</evidence>
<comment type="similarity">
    <text evidence="2 7">Belongs to the TCP-1 chaperonin family.</text>
</comment>
<dbReference type="InterPro" id="IPR027410">
    <property type="entry name" value="TCP-1-like_intermed_sf"/>
</dbReference>
<name>A0ABQ7HZI6_9MICR</name>
<gene>
    <name evidence="8" type="primary">CCT6A</name>
    <name evidence="8" type="ORF">TCON_1183</name>
</gene>
<dbReference type="Proteomes" id="UP001516464">
    <property type="component" value="Unassembled WGS sequence"/>
</dbReference>
<organism evidence="8 9">
    <name type="scientific">Astathelohania contejeani</name>
    <dbReference type="NCBI Taxonomy" id="164912"/>
    <lineage>
        <taxon>Eukaryota</taxon>
        <taxon>Fungi</taxon>
        <taxon>Fungi incertae sedis</taxon>
        <taxon>Microsporidia</taxon>
        <taxon>Astathelohaniidae</taxon>
        <taxon>Astathelohania</taxon>
    </lineage>
</organism>
<keyword evidence="5 7" id="KW-0067">ATP-binding</keyword>
<evidence type="ECO:0000256" key="4">
    <source>
        <dbReference type="ARBA" id="ARBA00022741"/>
    </source>
</evidence>
<dbReference type="Gene3D" id="1.10.560.10">
    <property type="entry name" value="GroEL-like equatorial domain"/>
    <property type="match status" value="1"/>
</dbReference>
<dbReference type="InterPro" id="IPR027413">
    <property type="entry name" value="GROEL-like_equatorial_sf"/>
</dbReference>